<keyword evidence="10" id="KW-0067">ATP-binding</keyword>
<feature type="region of interest" description="Disordered" evidence="15">
    <location>
        <begin position="455"/>
        <end position="569"/>
    </location>
</feature>
<dbReference type="Pfam" id="PF13191">
    <property type="entry name" value="AAA_16"/>
    <property type="match status" value="1"/>
</dbReference>
<evidence type="ECO:0000256" key="10">
    <source>
        <dbReference type="ARBA" id="ARBA00022840"/>
    </source>
</evidence>
<dbReference type="SUPFAM" id="SSF56112">
    <property type="entry name" value="Protein kinase-like (PK-like)"/>
    <property type="match status" value="1"/>
</dbReference>
<keyword evidence="20" id="KW-1185">Reference proteome</keyword>
<feature type="compositionally biased region" description="Polar residues" evidence="15">
    <location>
        <begin position="720"/>
        <end position="729"/>
    </location>
</feature>
<feature type="region of interest" description="Disordered" evidence="15">
    <location>
        <begin position="59"/>
        <end position="87"/>
    </location>
</feature>
<keyword evidence="8" id="KW-0547">Nucleotide-binding</keyword>
<evidence type="ECO:0000256" key="6">
    <source>
        <dbReference type="ARBA" id="ARBA00022679"/>
    </source>
</evidence>
<dbReference type="SUPFAM" id="SSF55781">
    <property type="entry name" value="GAF domain-like"/>
    <property type="match status" value="1"/>
</dbReference>
<evidence type="ECO:0000259" key="16">
    <source>
        <dbReference type="PROSITE" id="PS50011"/>
    </source>
</evidence>
<reference evidence="19" key="2">
    <citation type="submission" date="2022-07" db="EMBL/GenBank/DDBJ databases">
        <authorList>
            <person name="Goncalves M.F.M."/>
            <person name="Hilario S."/>
            <person name="Van De Peer Y."/>
            <person name="Esteves A.C."/>
            <person name="Alves A."/>
        </authorList>
    </citation>
    <scope>NUCLEOTIDE SEQUENCE</scope>
    <source>
        <strain evidence="19">MUM 19.33</strain>
    </source>
</reference>
<dbReference type="SUPFAM" id="SSF52172">
    <property type="entry name" value="CheY-like"/>
    <property type="match status" value="1"/>
</dbReference>
<dbReference type="SMART" id="SM00387">
    <property type="entry name" value="HATPase_c"/>
    <property type="match status" value="1"/>
</dbReference>
<name>A0A9P9Y8S5_9HYPO</name>
<feature type="compositionally biased region" description="Polar residues" evidence="15">
    <location>
        <begin position="93"/>
        <end position="107"/>
    </location>
</feature>
<dbReference type="Gene3D" id="1.10.510.10">
    <property type="entry name" value="Transferase(Phosphotransferase) domain 1"/>
    <property type="match status" value="1"/>
</dbReference>
<dbReference type="SUPFAM" id="SSF47384">
    <property type="entry name" value="Homodimeric domain of signal transducing histidine kinase"/>
    <property type="match status" value="1"/>
</dbReference>
<dbReference type="GO" id="GO:0005524">
    <property type="term" value="F:ATP binding"/>
    <property type="evidence" value="ECO:0007669"/>
    <property type="project" value="UniProtKB-KW"/>
</dbReference>
<keyword evidence="14" id="KW-0175">Coiled coil</keyword>
<dbReference type="PANTHER" id="PTHR43047">
    <property type="entry name" value="TWO-COMPONENT HISTIDINE PROTEIN KINASE"/>
    <property type="match status" value="1"/>
</dbReference>
<dbReference type="CDD" id="cd16922">
    <property type="entry name" value="HATPase_EvgS-ArcB-TorS-like"/>
    <property type="match status" value="1"/>
</dbReference>
<evidence type="ECO:0000256" key="12">
    <source>
        <dbReference type="ARBA" id="ARBA00023136"/>
    </source>
</evidence>
<evidence type="ECO:0000313" key="19">
    <source>
        <dbReference type="EMBL" id="KAI6785395.1"/>
    </source>
</evidence>
<dbReference type="PROSITE" id="PS50109">
    <property type="entry name" value="HIS_KIN"/>
    <property type="match status" value="1"/>
</dbReference>
<dbReference type="Pfam" id="PF01590">
    <property type="entry name" value="GAF"/>
    <property type="match status" value="1"/>
</dbReference>
<evidence type="ECO:0000256" key="14">
    <source>
        <dbReference type="SAM" id="Coils"/>
    </source>
</evidence>
<dbReference type="InterPro" id="IPR004358">
    <property type="entry name" value="Sig_transdc_His_kin-like_C"/>
</dbReference>
<feature type="region of interest" description="Disordered" evidence="15">
    <location>
        <begin position="2185"/>
        <end position="2211"/>
    </location>
</feature>
<dbReference type="EMBL" id="JAGIXG020000002">
    <property type="protein sequence ID" value="KAI6785395.1"/>
    <property type="molecule type" value="Genomic_DNA"/>
</dbReference>
<feature type="domain" description="Histidine kinase" evidence="17">
    <location>
        <begin position="1953"/>
        <end position="2178"/>
    </location>
</feature>
<dbReference type="CDD" id="cd17546">
    <property type="entry name" value="REC_hyHK_CKI1_RcsC-like"/>
    <property type="match status" value="1"/>
</dbReference>
<keyword evidence="4" id="KW-1003">Cell membrane</keyword>
<dbReference type="Gene3D" id="1.10.287.130">
    <property type="match status" value="1"/>
</dbReference>
<dbReference type="InterPro" id="IPR041664">
    <property type="entry name" value="AAA_16"/>
</dbReference>
<dbReference type="Pfam" id="PF00072">
    <property type="entry name" value="Response_reg"/>
    <property type="match status" value="1"/>
</dbReference>
<evidence type="ECO:0000256" key="2">
    <source>
        <dbReference type="ARBA" id="ARBA00004651"/>
    </source>
</evidence>
<dbReference type="Pfam" id="PF02518">
    <property type="entry name" value="HATPase_c"/>
    <property type="match status" value="1"/>
</dbReference>
<dbReference type="Gene3D" id="3.30.565.10">
    <property type="entry name" value="Histidine kinase-like ATPase, C-terminal domain"/>
    <property type="match status" value="1"/>
</dbReference>
<comment type="catalytic activity">
    <reaction evidence="1">
        <text>ATP + protein L-histidine = ADP + protein N-phospho-L-histidine.</text>
        <dbReference type="EC" id="2.7.13.3"/>
    </reaction>
</comment>
<dbReference type="InterPro" id="IPR001789">
    <property type="entry name" value="Sig_transdc_resp-reg_receiver"/>
</dbReference>
<comment type="subcellular location">
    <subcellularLocation>
        <location evidence="2">Cell membrane</location>
        <topology evidence="2">Multi-pass membrane protein</topology>
    </subcellularLocation>
</comment>
<dbReference type="InterPro" id="IPR003661">
    <property type="entry name" value="HisK_dim/P_dom"/>
</dbReference>
<feature type="domain" description="Protein kinase" evidence="16">
    <location>
        <begin position="79"/>
        <end position="390"/>
    </location>
</feature>
<dbReference type="Pfam" id="PF00512">
    <property type="entry name" value="HisKA"/>
    <property type="match status" value="1"/>
</dbReference>
<evidence type="ECO:0000256" key="8">
    <source>
        <dbReference type="ARBA" id="ARBA00022741"/>
    </source>
</evidence>
<protein>
    <recommendedName>
        <fullName evidence="3">histidine kinase</fullName>
        <ecNumber evidence="3">2.7.13.3</ecNumber>
    </recommendedName>
</protein>
<dbReference type="FunFam" id="1.10.287.130:FF:000003">
    <property type="entry name" value="Histidine kinase"/>
    <property type="match status" value="1"/>
</dbReference>
<feature type="compositionally biased region" description="Polar residues" evidence="15">
    <location>
        <begin position="484"/>
        <end position="526"/>
    </location>
</feature>
<feature type="compositionally biased region" description="Basic and acidic residues" evidence="15">
    <location>
        <begin position="2388"/>
        <end position="2401"/>
    </location>
</feature>
<feature type="compositionally biased region" description="Low complexity" evidence="15">
    <location>
        <begin position="686"/>
        <end position="699"/>
    </location>
</feature>
<feature type="modified residue" description="4-aspartylphosphate" evidence="13">
    <location>
        <position position="2284"/>
    </location>
</feature>
<dbReference type="PANTHER" id="PTHR43047:SF46">
    <property type="entry name" value="HISTIDINE KINASE_RESPONSE REGULATOR, PUTATIVE (AFU_ORTHOLOGUE AFUA_3G12550)-RELATED"/>
    <property type="match status" value="1"/>
</dbReference>
<keyword evidence="9" id="KW-0418">Kinase</keyword>
<evidence type="ECO:0000256" key="3">
    <source>
        <dbReference type="ARBA" id="ARBA00012438"/>
    </source>
</evidence>
<keyword evidence="6" id="KW-0808">Transferase</keyword>
<evidence type="ECO:0000259" key="18">
    <source>
        <dbReference type="PROSITE" id="PS50110"/>
    </source>
</evidence>
<dbReference type="SMART" id="SM00388">
    <property type="entry name" value="HisKA"/>
    <property type="match status" value="1"/>
</dbReference>
<keyword evidence="5 13" id="KW-0597">Phosphoprotein</keyword>
<evidence type="ECO:0000313" key="20">
    <source>
        <dbReference type="Proteomes" id="UP001055219"/>
    </source>
</evidence>
<dbReference type="SMART" id="SM00448">
    <property type="entry name" value="REC"/>
    <property type="match status" value="1"/>
</dbReference>
<dbReference type="InterPro" id="IPR036097">
    <property type="entry name" value="HisK_dim/P_sf"/>
</dbReference>
<dbReference type="FunFam" id="3.30.565.10:FF:000010">
    <property type="entry name" value="Sensor histidine kinase RcsC"/>
    <property type="match status" value="1"/>
</dbReference>
<dbReference type="InterPro" id="IPR000719">
    <property type="entry name" value="Prot_kinase_dom"/>
</dbReference>
<evidence type="ECO:0000256" key="1">
    <source>
        <dbReference type="ARBA" id="ARBA00000085"/>
    </source>
</evidence>
<dbReference type="InterPro" id="IPR005467">
    <property type="entry name" value="His_kinase_dom"/>
</dbReference>
<dbReference type="FunFam" id="3.30.450.40:FF:000044">
    <property type="entry name" value="Putative sensor histidine kinase/response regulator"/>
    <property type="match status" value="1"/>
</dbReference>
<dbReference type="PROSITE" id="PS50110">
    <property type="entry name" value="RESPONSE_REGULATORY"/>
    <property type="match status" value="1"/>
</dbReference>
<feature type="compositionally biased region" description="Basic and acidic residues" evidence="15">
    <location>
        <begin position="2506"/>
        <end position="2530"/>
    </location>
</feature>
<dbReference type="SUPFAM" id="SSF55874">
    <property type="entry name" value="ATPase domain of HSP90 chaperone/DNA topoisomerase II/histidine kinase"/>
    <property type="match status" value="1"/>
</dbReference>
<accession>A0A9P9Y8S5</accession>
<feature type="compositionally biased region" description="Low complexity" evidence="15">
    <location>
        <begin position="2200"/>
        <end position="2211"/>
    </location>
</feature>
<evidence type="ECO:0000259" key="17">
    <source>
        <dbReference type="PROSITE" id="PS50109"/>
    </source>
</evidence>
<evidence type="ECO:0000256" key="11">
    <source>
        <dbReference type="ARBA" id="ARBA00022989"/>
    </source>
</evidence>
<dbReference type="FunFam" id="3.40.50.2300:FF:000285">
    <property type="entry name" value="Putative sensor histidine kinase/response regulator"/>
    <property type="match status" value="1"/>
</dbReference>
<dbReference type="SMART" id="SM00220">
    <property type="entry name" value="S_TKc"/>
    <property type="match status" value="1"/>
</dbReference>
<dbReference type="PROSITE" id="PS50011">
    <property type="entry name" value="PROTEIN_KINASE_DOM"/>
    <property type="match status" value="1"/>
</dbReference>
<dbReference type="CDD" id="cd00082">
    <property type="entry name" value="HisKA"/>
    <property type="match status" value="1"/>
</dbReference>
<dbReference type="InterPro" id="IPR029016">
    <property type="entry name" value="GAF-like_dom_sf"/>
</dbReference>
<evidence type="ECO:0000256" key="5">
    <source>
        <dbReference type="ARBA" id="ARBA00022553"/>
    </source>
</evidence>
<dbReference type="InterPro" id="IPR003594">
    <property type="entry name" value="HATPase_dom"/>
</dbReference>
<dbReference type="Gene3D" id="3.40.50.2300">
    <property type="match status" value="1"/>
</dbReference>
<evidence type="ECO:0000256" key="4">
    <source>
        <dbReference type="ARBA" id="ARBA00022475"/>
    </source>
</evidence>
<dbReference type="InterPro" id="IPR036890">
    <property type="entry name" value="HATPase_C_sf"/>
</dbReference>
<feature type="domain" description="Response regulatory" evidence="18">
    <location>
        <begin position="2229"/>
        <end position="2353"/>
    </location>
</feature>
<dbReference type="GO" id="GO:0009927">
    <property type="term" value="F:histidine phosphotransfer kinase activity"/>
    <property type="evidence" value="ECO:0007669"/>
    <property type="project" value="TreeGrafter"/>
</dbReference>
<keyword evidence="7" id="KW-0812">Transmembrane</keyword>
<dbReference type="GO" id="GO:0005886">
    <property type="term" value="C:plasma membrane"/>
    <property type="evidence" value="ECO:0007669"/>
    <property type="project" value="UniProtKB-SubCell"/>
</dbReference>
<dbReference type="GeneID" id="75833514"/>
<evidence type="ECO:0000256" key="7">
    <source>
        <dbReference type="ARBA" id="ARBA00022692"/>
    </source>
</evidence>
<sequence length="2565" mass="283925">MDSTARMPNDLLDPPQRIFERLRHIAGYTWDEQQDPFHSTYDFWHIFGSRHVSTASTFSTSSQNVSSPASVARLPSGGPSPSEQLGAFEYPTSAESQDATPDESPSFSGDMLSIDEPVVARISYHGLREERAFQITRSLTTSADPEGNHIAKPIDLVRLTPQPGDRGPITVAIYHHPGQDHLWNVLDMGPAFFTARKYNDAWRGYRNPNFKLQPPISLERFLDFAIGVTECLEILHHRHGMVHGEIRSDAFHFNLEENKVRVLSFGSGIRSFEHGLTSIGWSTISQELGARHKLLYISPEQTGRMPAEPDSRTDIYASGVLFWQLLTQKPVFEGDTPLDIVQGVLGRKIPSVSDVRIDIPDVIGRIIQRCTSKNISDRYNSASGLRHDLMAIQHLLGVGDVAAIEQFQIGSKDVSSFFMLPTTMIGRQKEMNEVLRVIDRVAKSHAVGGKLATSRFADGSVPSTDGQGMDDVSSEGASSLDGVNRQSGSFTQTVSADPSRQRTPQQSFQSDAHTISGDTASSQSTAHARGARPFERHHSMSIEARSLAESFGTDTRPSIGESSAGGLSRQLGTAKFRRRGHCEVITIEGVGGLGKSCLVQNVLSQARRRGYCATAKFDTSRRTPFGPLIKLFSALFKQVWGERNTETPFHQGLKQYIGPVWPSLWKTLGLPEFLFGPPDASSVVARSISSSQGSLPRNGRGPRQRRGSSPDRLSPAPLTRNPSIASQSTQEFLRAGAATKSTRLMNIFLDVLRVFTTHKFICFCLDDLHFADDESLELINQIIGTRMRMAIILTHRPDELPAEKMHQILYSSDVDDSRRQGAPNITRISLASLTETDIVEYVSKTLCRKEEEVLPLALVIQSKTAGNPFYIREMLSACHRKKCIWYDYKDNMWHYDLDRLFEQFRGEKDYDVLDTGFITSRLDELRSAARELLAWAALLGNTFSFELVSRLMSGEFPVEDPDNPSCCTTGRKRTYSQHEAIAGLQSAIQAYIIVTTEHDDRFRFAHDRYIHAASKLKECSARRMHFSIAQTLMKYYIDDTQLWDTTAFHICQAVDIIRAQVSIRRPFRKVLIDRALASAENGARPTACRLYENAMKLLQDSPWDSSQEDGSYAETIQLYLRSAECHIFMGQHQRAHEVLAVIFRNAKTAIDRAPAYVLQSRVFSQSSNVEAAVVALRECLATLDVELDDEPTYEKCDEKFEILSAKILSMDRATLMSLDQAVDCNLASIGAVLSETCSTAWWSDCLRYYYLTMVMMETHLDKGLFPQSGMAFLHFAVIALARWNRAQFAVDMGRISQEILHRAKDPFSIARGLMLYPCLLGHLTNAMPASLVQMEDAVDFASAAGDRMSTILSYGLHALIKFYSSENFAELEAFCQYGCDDVVSWTNDTRGGVLLLVMQQVCRALQGKTNTDNPLDVLGDEHHNVVKYKTWLDSTVCHSNRSTLLYESLELVPLFLFGHYDQAVQVGQRCVANLPMLWTMRNSRLILLFYGLARAGQLFNKMQDPRYQSQDHGAEVEDVVADLRKLTQMIKDWGAASDINYFAWHKLLDAQTVELTGLHGEAVRHYEEALDHATEHDLTFEEALGDYLMAGFFVRRKARRSARGALVEALGLYRKLSATGVAATIEEQHSLLLHGPTRNHMMVDAAAQTDFVTDTAPGQFRQANGEIGAELAPATSNNNLTEITGERVADWGRSVNVQAEGGAGLPTLDMIDLHAILHSSQVISSVLRVDHLLKTMCDIILQTCGGSATLAAIVVREQVHAPHDPRNDKWVIAASGDPEQGASSHQPGLSMSEESLINENVVLFCTRFLEVVFVSDLGNDERFSNVSESWLQKNPAGKSIIAIPIIHGKDETGKDVLHGVLYLEGESGSFADRNVSVLQLLVMQLGISYSNAVAMMNIEKISAKNKSMVEVQRKALAKAVAAEQKAKDAEAEAKRNVKLAEEAAKAKSIFLANVSHELRTPLNGVIGNSELLRDSQLNREQMEMADSIRVSADLLLTVINDILDFSKMEADKMKLYVIAFNPEEMIKEVVRAVSYSNREKTSKKNVSIVQSVDLPSMLIFGDPIRLHQVLGNLIGNSLKFTENGSITIGAKLDSETEESATLTFWVRDTGIGIPPQQLAKLFQPFSQADASTARKYGGSGLGLSICKSLIQTMMRGKIELESEENVGTTAWFTVTFDKANSNVSAGDVQSKSRANHAERSSAAAAVEGGRSASPNPYLDLSTMSKEDLRICVAEDNPINQRIAIQYTKRLGYSNIMAYENGLVAVEGLRQKAREGNPYHVVLMDVQMPVLDGYEATRLIRKDPLEAVRKVLVIAMTASAIQGDREKCIAAGMNDYLAKPVRADVLKNKLDAYLTKQHPDVEPESETPNSATPSSRPSVEVVEAPPPAKEGKPDIIVDDPMRDGAIFNQPIDDSSLQAQDAPMLEKRRSETSGPDTSKSRAPRNTSSVSPAESCTSLESRVSNSEEISTQQQKRQPRKLVKNRGNSDSTPEQRDVKKPPNRTITDLVKSKAASEKASERPRGVLVKKDRSLRGTGTPTEDAEGIDGTPSVGTNGEDEQNGPSQAGR</sequence>
<feature type="coiled-coil region" evidence="14">
    <location>
        <begin position="1912"/>
        <end position="1943"/>
    </location>
</feature>
<dbReference type="PRINTS" id="PR00344">
    <property type="entry name" value="BCTRLSENSOR"/>
</dbReference>
<dbReference type="Proteomes" id="UP001055219">
    <property type="component" value="Unassembled WGS sequence"/>
</dbReference>
<dbReference type="InterPro" id="IPR011990">
    <property type="entry name" value="TPR-like_helical_dom_sf"/>
</dbReference>
<reference evidence="19" key="1">
    <citation type="journal article" date="2021" name="J Fungi (Basel)">
        <title>Genomic and Metabolomic Analyses of the Marine Fungus Emericellopsis cladophorae: Insights into Saltwater Adaptability Mechanisms and Its Biosynthetic Potential.</title>
        <authorList>
            <person name="Goncalves M.F.M."/>
            <person name="Hilario S."/>
            <person name="Van de Peer Y."/>
            <person name="Esteves A.C."/>
            <person name="Alves A."/>
        </authorList>
    </citation>
    <scope>NUCLEOTIDE SEQUENCE</scope>
    <source>
        <strain evidence="19">MUM 19.33</strain>
    </source>
</reference>
<dbReference type="Gene3D" id="3.30.450.40">
    <property type="match status" value="1"/>
</dbReference>
<comment type="caution">
    <text evidence="19">The sequence shown here is derived from an EMBL/GenBank/DDBJ whole genome shotgun (WGS) entry which is preliminary data.</text>
</comment>
<feature type="region of interest" description="Disordered" evidence="15">
    <location>
        <begin position="686"/>
        <end position="729"/>
    </location>
</feature>
<evidence type="ECO:0000256" key="13">
    <source>
        <dbReference type="PROSITE-ProRule" id="PRU00169"/>
    </source>
</evidence>
<feature type="compositionally biased region" description="Polar residues" evidence="15">
    <location>
        <begin position="2441"/>
        <end position="2472"/>
    </location>
</feature>
<dbReference type="InterPro" id="IPR011009">
    <property type="entry name" value="Kinase-like_dom_sf"/>
</dbReference>
<feature type="region of interest" description="Disordered" evidence="15">
    <location>
        <begin position="92"/>
        <end position="111"/>
    </location>
</feature>
<dbReference type="InterPro" id="IPR003018">
    <property type="entry name" value="GAF"/>
</dbReference>
<organism evidence="19 20">
    <name type="scientific">Emericellopsis cladophorae</name>
    <dbReference type="NCBI Taxonomy" id="2686198"/>
    <lineage>
        <taxon>Eukaryota</taxon>
        <taxon>Fungi</taxon>
        <taxon>Dikarya</taxon>
        <taxon>Ascomycota</taxon>
        <taxon>Pezizomycotina</taxon>
        <taxon>Sordariomycetes</taxon>
        <taxon>Hypocreomycetidae</taxon>
        <taxon>Hypocreales</taxon>
        <taxon>Bionectriaceae</taxon>
        <taxon>Emericellopsis</taxon>
    </lineage>
</organism>
<gene>
    <name evidence="19" type="ORF">J7T54_007037</name>
</gene>
<feature type="region of interest" description="Disordered" evidence="15">
    <location>
        <begin position="2355"/>
        <end position="2565"/>
    </location>
</feature>
<dbReference type="EC" id="2.7.13.3" evidence="3"/>
<keyword evidence="12" id="KW-0472">Membrane</keyword>
<dbReference type="OrthoDB" id="60033at2759"/>
<dbReference type="FunFam" id="1.10.510.10:FF:000579">
    <property type="entry name" value="Sensor histidine kinase/response regulator, putative"/>
    <property type="match status" value="1"/>
</dbReference>
<proteinExistence type="predicted"/>
<evidence type="ECO:0000256" key="9">
    <source>
        <dbReference type="ARBA" id="ARBA00022777"/>
    </source>
</evidence>
<dbReference type="InterPro" id="IPR011006">
    <property type="entry name" value="CheY-like_superfamily"/>
</dbReference>
<dbReference type="SUPFAM" id="SSF48452">
    <property type="entry name" value="TPR-like"/>
    <property type="match status" value="1"/>
</dbReference>
<keyword evidence="11" id="KW-1133">Transmembrane helix</keyword>
<dbReference type="GO" id="GO:0000155">
    <property type="term" value="F:phosphorelay sensor kinase activity"/>
    <property type="evidence" value="ECO:0007669"/>
    <property type="project" value="InterPro"/>
</dbReference>
<feature type="compositionally biased region" description="Low complexity" evidence="15">
    <location>
        <begin position="2372"/>
        <end position="2382"/>
    </location>
</feature>
<evidence type="ECO:0000256" key="15">
    <source>
        <dbReference type="SAM" id="MobiDB-lite"/>
    </source>
</evidence>
<dbReference type="RefSeq" id="XP_051366251.1">
    <property type="nucleotide sequence ID" value="XM_051510090.1"/>
</dbReference>